<name>A0AAD3T5X8_NEPGR</name>
<evidence type="ECO:0000313" key="4">
    <source>
        <dbReference type="Proteomes" id="UP001279734"/>
    </source>
</evidence>
<evidence type="ECO:0000313" key="3">
    <source>
        <dbReference type="EMBL" id="GMH24093.1"/>
    </source>
</evidence>
<feature type="chain" id="PRO_5042032268" description="Secreted protein" evidence="2">
    <location>
        <begin position="18"/>
        <end position="88"/>
    </location>
</feature>
<sequence length="88" mass="9280">MHDRITVSLLPLVHLLLSPVPPPPPQCRLRRPPLPSEQTASAHNASPSCTQPHPPLSQNFVSVAPQQLSVSAAPVAIAAITLDSNSLV</sequence>
<feature type="region of interest" description="Disordered" evidence="1">
    <location>
        <begin position="21"/>
        <end position="58"/>
    </location>
</feature>
<comment type="caution">
    <text evidence="3">The sequence shown here is derived from an EMBL/GenBank/DDBJ whole genome shotgun (WGS) entry which is preliminary data.</text>
</comment>
<dbReference type="EMBL" id="BSYO01000027">
    <property type="protein sequence ID" value="GMH24093.1"/>
    <property type="molecule type" value="Genomic_DNA"/>
</dbReference>
<keyword evidence="2" id="KW-0732">Signal</keyword>
<reference evidence="3" key="1">
    <citation type="submission" date="2023-05" db="EMBL/GenBank/DDBJ databases">
        <title>Nepenthes gracilis genome sequencing.</title>
        <authorList>
            <person name="Fukushima K."/>
        </authorList>
    </citation>
    <scope>NUCLEOTIDE SEQUENCE</scope>
    <source>
        <strain evidence="3">SING2019-196</strain>
    </source>
</reference>
<evidence type="ECO:0000256" key="2">
    <source>
        <dbReference type="SAM" id="SignalP"/>
    </source>
</evidence>
<accession>A0AAD3T5X8</accession>
<organism evidence="3 4">
    <name type="scientific">Nepenthes gracilis</name>
    <name type="common">Slender pitcher plant</name>
    <dbReference type="NCBI Taxonomy" id="150966"/>
    <lineage>
        <taxon>Eukaryota</taxon>
        <taxon>Viridiplantae</taxon>
        <taxon>Streptophyta</taxon>
        <taxon>Embryophyta</taxon>
        <taxon>Tracheophyta</taxon>
        <taxon>Spermatophyta</taxon>
        <taxon>Magnoliopsida</taxon>
        <taxon>eudicotyledons</taxon>
        <taxon>Gunneridae</taxon>
        <taxon>Pentapetalae</taxon>
        <taxon>Caryophyllales</taxon>
        <taxon>Nepenthaceae</taxon>
        <taxon>Nepenthes</taxon>
    </lineage>
</organism>
<keyword evidence="4" id="KW-1185">Reference proteome</keyword>
<protein>
    <recommendedName>
        <fullName evidence="5">Secreted protein</fullName>
    </recommendedName>
</protein>
<feature type="compositionally biased region" description="Polar residues" evidence="1">
    <location>
        <begin position="37"/>
        <end position="58"/>
    </location>
</feature>
<gene>
    <name evidence="3" type="ORF">Nepgr_025936</name>
</gene>
<proteinExistence type="predicted"/>
<dbReference type="Proteomes" id="UP001279734">
    <property type="component" value="Unassembled WGS sequence"/>
</dbReference>
<dbReference type="AlphaFoldDB" id="A0AAD3T5X8"/>
<evidence type="ECO:0000256" key="1">
    <source>
        <dbReference type="SAM" id="MobiDB-lite"/>
    </source>
</evidence>
<evidence type="ECO:0008006" key="5">
    <source>
        <dbReference type="Google" id="ProtNLM"/>
    </source>
</evidence>
<feature type="signal peptide" evidence="2">
    <location>
        <begin position="1"/>
        <end position="17"/>
    </location>
</feature>